<name>A0A409W8Y3_9AGAR</name>
<keyword evidence="4" id="KW-1185">Reference proteome</keyword>
<dbReference type="AlphaFoldDB" id="A0A409W8Y3"/>
<evidence type="ECO:0000313" key="4">
    <source>
        <dbReference type="Proteomes" id="UP000284706"/>
    </source>
</evidence>
<protein>
    <recommendedName>
        <fullName evidence="2">PBP domain-containing protein</fullName>
    </recommendedName>
</protein>
<evidence type="ECO:0000259" key="2">
    <source>
        <dbReference type="Pfam" id="PF12849"/>
    </source>
</evidence>
<dbReference type="SUPFAM" id="SSF53850">
    <property type="entry name" value="Periplasmic binding protein-like II"/>
    <property type="match status" value="1"/>
</dbReference>
<gene>
    <name evidence="3" type="ORF">CVT26_011662</name>
</gene>
<proteinExistence type="predicted"/>
<feature type="region of interest" description="Disordered" evidence="1">
    <location>
        <begin position="193"/>
        <end position="213"/>
    </location>
</feature>
<reference evidence="3 4" key="1">
    <citation type="journal article" date="2018" name="Evol. Lett.">
        <title>Horizontal gene cluster transfer increased hallucinogenic mushroom diversity.</title>
        <authorList>
            <person name="Reynolds H.T."/>
            <person name="Vijayakumar V."/>
            <person name="Gluck-Thaler E."/>
            <person name="Korotkin H.B."/>
            <person name="Matheny P.B."/>
            <person name="Slot J.C."/>
        </authorList>
    </citation>
    <scope>NUCLEOTIDE SEQUENCE [LARGE SCALE GENOMIC DNA]</scope>
    <source>
        <strain evidence="3 4">SRW20</strain>
    </source>
</reference>
<evidence type="ECO:0000256" key="1">
    <source>
        <dbReference type="SAM" id="MobiDB-lite"/>
    </source>
</evidence>
<feature type="domain" description="PBP" evidence="2">
    <location>
        <begin position="75"/>
        <end position="321"/>
    </location>
</feature>
<dbReference type="Proteomes" id="UP000284706">
    <property type="component" value="Unassembled WGS sequence"/>
</dbReference>
<dbReference type="InterPro" id="IPR024370">
    <property type="entry name" value="PBP_domain"/>
</dbReference>
<dbReference type="EMBL" id="NHYE01005300">
    <property type="protein sequence ID" value="PPQ74950.1"/>
    <property type="molecule type" value="Genomic_DNA"/>
</dbReference>
<evidence type="ECO:0000313" key="3">
    <source>
        <dbReference type="EMBL" id="PPQ74950.1"/>
    </source>
</evidence>
<comment type="caution">
    <text evidence="3">The sequence shown here is derived from an EMBL/GenBank/DDBJ whole genome shotgun (WGS) entry which is preliminary data.</text>
</comment>
<dbReference type="InterPro" id="IPR052738">
    <property type="entry name" value="ABC-Tungstate_binding"/>
</dbReference>
<dbReference type="InParanoid" id="A0A409W8Y3"/>
<dbReference type="OrthoDB" id="10260248at2759"/>
<organism evidence="3 4">
    <name type="scientific">Gymnopilus dilepis</name>
    <dbReference type="NCBI Taxonomy" id="231916"/>
    <lineage>
        <taxon>Eukaryota</taxon>
        <taxon>Fungi</taxon>
        <taxon>Dikarya</taxon>
        <taxon>Basidiomycota</taxon>
        <taxon>Agaricomycotina</taxon>
        <taxon>Agaricomycetes</taxon>
        <taxon>Agaricomycetidae</taxon>
        <taxon>Agaricales</taxon>
        <taxon>Agaricineae</taxon>
        <taxon>Hymenogastraceae</taxon>
        <taxon>Gymnopilus</taxon>
    </lineage>
</organism>
<sequence length="344" mass="37312">MSLATVDAPVLPPAGPPANAVLSERFASSPHNPLVLADLKSSVESIVQLITPTSSTASPRAVYDGGYEDLAKQGVRVRIANGAAGQTGLLKAWADAFIEDMVSKGHRPFQVAWYLSESTESLALLSRGEVDIALTYIPAAEDQVVRLGNAIERVYAFRDHFALVGPKSNPAGLKDEDDILMMINKIVVSGDADAVNPPKDRQPTKFLSRSDRSATNTKESQLFVTIGQLPWALPNSAWYHRYRCFPREALQLVASFSEYTLIDYGTWLDAPASVTSALKAFKIGSEDADDPLLNPAHLLLGSRLPAEHQSVCKEFMKWVMAADGGQRVIETFSKNGTVLYTGPP</sequence>
<dbReference type="Pfam" id="PF12849">
    <property type="entry name" value="PBP_like_2"/>
    <property type="match status" value="1"/>
</dbReference>
<feature type="compositionally biased region" description="Basic and acidic residues" evidence="1">
    <location>
        <begin position="198"/>
        <end position="212"/>
    </location>
</feature>
<dbReference type="Gene3D" id="3.40.190.10">
    <property type="entry name" value="Periplasmic binding protein-like II"/>
    <property type="match status" value="2"/>
</dbReference>
<dbReference type="STRING" id="231916.A0A409W8Y3"/>
<dbReference type="PANTHER" id="PTHR37945:SF1">
    <property type="entry name" value="EXTRACELLULAR TUNGSTATE BINDING PROTEIN"/>
    <property type="match status" value="1"/>
</dbReference>
<dbReference type="PANTHER" id="PTHR37945">
    <property type="entry name" value="EXTRACELLULAR TUNGSTATE BINDING PROTEIN"/>
    <property type="match status" value="1"/>
</dbReference>
<accession>A0A409W8Y3</accession>